<evidence type="ECO:0000256" key="1">
    <source>
        <dbReference type="SAM" id="MobiDB-lite"/>
    </source>
</evidence>
<dbReference type="OrthoDB" id="5296742at2"/>
<evidence type="ECO:0000313" key="3">
    <source>
        <dbReference type="EMBL" id="SMF52202.1"/>
    </source>
</evidence>
<feature type="compositionally biased region" description="Low complexity" evidence="1">
    <location>
        <begin position="29"/>
        <end position="41"/>
    </location>
</feature>
<dbReference type="Proteomes" id="UP000192911">
    <property type="component" value="Unassembled WGS sequence"/>
</dbReference>
<reference evidence="4" key="1">
    <citation type="submission" date="2017-04" db="EMBL/GenBank/DDBJ databases">
        <authorList>
            <person name="Varghese N."/>
            <person name="Submissions S."/>
        </authorList>
    </citation>
    <scope>NUCLEOTIDE SEQUENCE [LARGE SCALE GENOMIC DNA]</scope>
    <source>
        <strain evidence="4">Ballard 720</strain>
    </source>
</reference>
<dbReference type="RefSeq" id="WP_085228597.1">
    <property type="nucleotide sequence ID" value="NZ_BSQD01000009.1"/>
</dbReference>
<sequence length="510" mass="50587">MTGIDSALASVLASRIDSLIDSVAAGSRTAAAQTGASTQTTDMRGTPVGAVPPVETPPPASAQARLSEVGLTLDAISRFGGEATPPVVGELPIWPSPPAIDAAPARAGAAGANAAAAGAAGTASGNQTAGAGTVGAATAAALVPVAALATALARTVASTGLFYESHLAQWASGAYRSEALIGEPQARLGAQASQLPLDWADSAAGVAADAPELGAWLAARPAAGLSGAPVPVHAQAAQLLASALAGDARMNATAYATARQLPDVSLPGQDGTGDGSRTAAALARHGDAALQGAPSSIAASIHPATIPLVRQQLDLLATDQFRWSGEVWPGAKLDWTIEEERDRYDPRGGAGGEDFEARTSWRTRLTLALPTLGTVDADLLLTGTQLIVRVQASPTGAARLAVGQTAFGERLEAAGLKLAGLSIREIGGAVAAGPGGGGHAATSAYARAAAAAADAQARDLPPEGPGAWSTPAASDESAPKRSATDEAAAARPRTSPLDGLFDDPFEWGGS</sequence>
<dbReference type="InterPro" id="IPR021136">
    <property type="entry name" value="Flagellar_hook_control-like_C"/>
</dbReference>
<evidence type="ECO:0000313" key="4">
    <source>
        <dbReference type="Proteomes" id="UP000192911"/>
    </source>
</evidence>
<gene>
    <name evidence="3" type="ORF">SAMN06295900_10934</name>
</gene>
<dbReference type="Pfam" id="PF02120">
    <property type="entry name" value="Flg_hook"/>
    <property type="match status" value="1"/>
</dbReference>
<feature type="region of interest" description="Disordered" evidence="1">
    <location>
        <begin position="29"/>
        <end position="61"/>
    </location>
</feature>
<feature type="region of interest" description="Disordered" evidence="1">
    <location>
        <begin position="455"/>
        <end position="510"/>
    </location>
</feature>
<dbReference type="AlphaFoldDB" id="A0A1X7FHI9"/>
<evidence type="ECO:0000259" key="2">
    <source>
        <dbReference type="Pfam" id="PF02120"/>
    </source>
</evidence>
<protein>
    <submittedName>
        <fullName evidence="3">Hook-length control protein FliK</fullName>
    </submittedName>
</protein>
<feature type="domain" description="Flagellar hook-length control protein-like C-terminal" evidence="2">
    <location>
        <begin position="356"/>
        <end position="426"/>
    </location>
</feature>
<dbReference type="STRING" id="28094.SAMN06295900_10934"/>
<proteinExistence type="predicted"/>
<dbReference type="GeneID" id="95549911"/>
<dbReference type="EMBL" id="FXAH01000009">
    <property type="protein sequence ID" value="SMF52202.1"/>
    <property type="molecule type" value="Genomic_DNA"/>
</dbReference>
<feature type="compositionally biased region" description="Acidic residues" evidence="1">
    <location>
        <begin position="500"/>
        <end position="510"/>
    </location>
</feature>
<organism evidence="3 4">
    <name type="scientific">Trinickia caryophylli</name>
    <name type="common">Paraburkholderia caryophylli</name>
    <dbReference type="NCBI Taxonomy" id="28094"/>
    <lineage>
        <taxon>Bacteria</taxon>
        <taxon>Pseudomonadati</taxon>
        <taxon>Pseudomonadota</taxon>
        <taxon>Betaproteobacteria</taxon>
        <taxon>Burkholderiales</taxon>
        <taxon>Burkholderiaceae</taxon>
        <taxon>Trinickia</taxon>
    </lineage>
</organism>
<accession>A0A1X7FHI9</accession>
<keyword evidence="4" id="KW-1185">Reference proteome</keyword>
<name>A0A1X7FHI9_TRICW</name>